<sequence length="162" mass="19327">MGEKQFVFSNKVKAKKWLVSFENNLNTLTQELILNVPKLYNYNTLLSLNMDFPKQKRLRENLDAVMERYWKIYNTDHVTAIGREINNMSYEILEQMEFYKKLLGKNSRNQALLTQVKTEIKHLKYLKNDIDILFDVDKNLLSLGKFEKVKKIEQSENYLRIA</sequence>
<comment type="caution">
    <text evidence="1">The sequence shown here is derived from an EMBL/GenBank/DDBJ whole genome shotgun (WGS) entry which is preliminary data.</text>
</comment>
<protein>
    <submittedName>
        <fullName evidence="1">Uncharacterized protein</fullName>
    </submittedName>
</protein>
<dbReference type="AlphaFoldDB" id="A0A1B8U273"/>
<name>A0A1B8U273_9FLAO</name>
<accession>A0A1B8U273</accession>
<keyword evidence="2" id="KW-1185">Reference proteome</keyword>
<organism evidence="1 2">
    <name type="scientific">Polaribacter vadi</name>
    <dbReference type="NCBI Taxonomy" id="1774273"/>
    <lineage>
        <taxon>Bacteria</taxon>
        <taxon>Pseudomonadati</taxon>
        <taxon>Bacteroidota</taxon>
        <taxon>Flavobacteriia</taxon>
        <taxon>Flavobacteriales</taxon>
        <taxon>Flavobacteriaceae</taxon>
    </lineage>
</organism>
<gene>
    <name evidence="1" type="ORF">LPB3_02140</name>
</gene>
<dbReference type="Proteomes" id="UP000092584">
    <property type="component" value="Unassembled WGS sequence"/>
</dbReference>
<reference evidence="2" key="1">
    <citation type="submission" date="2016-02" db="EMBL/GenBank/DDBJ databases">
        <authorList>
            <person name="Shin S.-K."/>
            <person name="Yi H."/>
            <person name="Kim E."/>
        </authorList>
    </citation>
    <scope>NUCLEOTIDE SEQUENCE [LARGE SCALE GENOMIC DNA]</scope>
    <source>
        <strain evidence="2">LPB0003</strain>
    </source>
</reference>
<proteinExistence type="predicted"/>
<evidence type="ECO:0000313" key="1">
    <source>
        <dbReference type="EMBL" id="OBY65984.1"/>
    </source>
</evidence>
<evidence type="ECO:0000313" key="2">
    <source>
        <dbReference type="Proteomes" id="UP000092584"/>
    </source>
</evidence>
<dbReference type="EMBL" id="LSFM01000009">
    <property type="protein sequence ID" value="OBY65984.1"/>
    <property type="molecule type" value="Genomic_DNA"/>
</dbReference>